<accession>A0ABX7I4T3</accession>
<protein>
    <submittedName>
        <fullName evidence="3">Carboxymuconolactone decarboxylase family protein</fullName>
    </submittedName>
</protein>
<evidence type="ECO:0000313" key="4">
    <source>
        <dbReference type="Proteomes" id="UP000612680"/>
    </source>
</evidence>
<dbReference type="Pfam" id="PF02627">
    <property type="entry name" value="CMD"/>
    <property type="match status" value="2"/>
</dbReference>
<dbReference type="Gene3D" id="1.20.1290.10">
    <property type="entry name" value="AhpD-like"/>
    <property type="match status" value="1"/>
</dbReference>
<evidence type="ECO:0000313" key="3">
    <source>
        <dbReference type="EMBL" id="QRR00036.1"/>
    </source>
</evidence>
<reference evidence="3 4" key="1">
    <citation type="submission" date="2020-06" db="EMBL/GenBank/DDBJ databases">
        <title>Dyadobacter sandarakinus sp. nov., isolated from the soil of the Arctic Yellow River Station.</title>
        <authorList>
            <person name="Zhang Y."/>
            <person name="Peng F."/>
        </authorList>
    </citation>
    <scope>NUCLEOTIDE SEQUENCE [LARGE SCALE GENOMIC DNA]</scope>
    <source>
        <strain evidence="3 4">Q3-56</strain>
    </source>
</reference>
<feature type="domain" description="Carboxymuconolactone decarboxylase-like" evidence="2">
    <location>
        <begin position="60"/>
        <end position="143"/>
    </location>
</feature>
<sequence>MAIKYIFSICVFFALAQSPLMAQNPSTQNQKSMETSRTQRAAVKYKELFAQDITASKTDPELMTILQSVIFGEVFYIGNLNDKTRELITITALTTNQTLPQLIPHTNAALNVGVTPIEIREVIYQCAPFIGFPKVLNAMEVVNKVFEQKGIKVPLEMQGTVTEASRHEKGVEQQVPLYGDKMKQNMQDLPAGLGNELADLLTESCFGDFYIRNGLDLKTRELMVFCALATLGGTEKQMASHAAGNMKAGNNKETLISAMVQLYPYVGFPRAANAIYTIREVKEQ</sequence>
<name>A0ABX7I4T3_9BACT</name>
<dbReference type="Proteomes" id="UP000612680">
    <property type="component" value="Chromosome"/>
</dbReference>
<dbReference type="InterPro" id="IPR052512">
    <property type="entry name" value="4CMD/NDH-1_regulator"/>
</dbReference>
<dbReference type="InterPro" id="IPR003779">
    <property type="entry name" value="CMD-like"/>
</dbReference>
<dbReference type="SUPFAM" id="SSF69118">
    <property type="entry name" value="AhpD-like"/>
    <property type="match status" value="1"/>
</dbReference>
<evidence type="ECO:0000259" key="2">
    <source>
        <dbReference type="Pfam" id="PF02627"/>
    </source>
</evidence>
<evidence type="ECO:0000256" key="1">
    <source>
        <dbReference type="SAM" id="SignalP"/>
    </source>
</evidence>
<keyword evidence="1" id="KW-0732">Signal</keyword>
<keyword evidence="4" id="KW-1185">Reference proteome</keyword>
<gene>
    <name evidence="3" type="ORF">HWI92_03440</name>
</gene>
<dbReference type="PANTHER" id="PTHR33570">
    <property type="entry name" value="4-CARBOXYMUCONOLACTONE DECARBOXYLASE FAMILY PROTEIN"/>
    <property type="match status" value="1"/>
</dbReference>
<dbReference type="InterPro" id="IPR029032">
    <property type="entry name" value="AhpD-like"/>
</dbReference>
<organism evidence="3 4">
    <name type="scientific">Dyadobacter sandarakinus</name>
    <dbReference type="NCBI Taxonomy" id="2747268"/>
    <lineage>
        <taxon>Bacteria</taxon>
        <taxon>Pseudomonadati</taxon>
        <taxon>Bacteroidota</taxon>
        <taxon>Cytophagia</taxon>
        <taxon>Cytophagales</taxon>
        <taxon>Spirosomataceae</taxon>
        <taxon>Dyadobacter</taxon>
    </lineage>
</organism>
<dbReference type="PANTHER" id="PTHR33570:SF2">
    <property type="entry name" value="CARBOXYMUCONOLACTONE DECARBOXYLASE-LIKE DOMAIN-CONTAINING PROTEIN"/>
    <property type="match status" value="1"/>
</dbReference>
<feature type="domain" description="Carboxymuconolactone decarboxylase-like" evidence="2">
    <location>
        <begin position="196"/>
        <end position="275"/>
    </location>
</feature>
<proteinExistence type="predicted"/>
<feature type="signal peptide" evidence="1">
    <location>
        <begin position="1"/>
        <end position="22"/>
    </location>
</feature>
<feature type="chain" id="PRO_5046405220" evidence="1">
    <location>
        <begin position="23"/>
        <end position="284"/>
    </location>
</feature>
<dbReference type="EMBL" id="CP056775">
    <property type="protein sequence ID" value="QRR00036.1"/>
    <property type="molecule type" value="Genomic_DNA"/>
</dbReference>